<dbReference type="GO" id="GO:0006508">
    <property type="term" value="P:proteolysis"/>
    <property type="evidence" value="ECO:0007669"/>
    <property type="project" value="UniProtKB-KW"/>
</dbReference>
<keyword evidence="4" id="KW-0378">Hydrolase</keyword>
<evidence type="ECO:0000256" key="5">
    <source>
        <dbReference type="ARBA" id="ARBA00022807"/>
    </source>
</evidence>
<dbReference type="InterPro" id="IPR016129">
    <property type="entry name" value="Caspase_his_AS"/>
</dbReference>
<evidence type="ECO:0000256" key="6">
    <source>
        <dbReference type="ARBA" id="ARBA00023145"/>
    </source>
</evidence>
<evidence type="ECO:0000256" key="1">
    <source>
        <dbReference type="ARBA" id="ARBA00010134"/>
    </source>
</evidence>
<dbReference type="GO" id="GO:0045476">
    <property type="term" value="P:nurse cell apoptotic process"/>
    <property type="evidence" value="ECO:0007669"/>
    <property type="project" value="UniProtKB-ARBA"/>
</dbReference>
<evidence type="ECO:0000256" key="8">
    <source>
        <dbReference type="SAM" id="MobiDB-lite"/>
    </source>
</evidence>
<dbReference type="GO" id="GO:0005737">
    <property type="term" value="C:cytoplasm"/>
    <property type="evidence" value="ECO:0007669"/>
    <property type="project" value="TreeGrafter"/>
</dbReference>
<dbReference type="Pfam" id="PF00656">
    <property type="entry name" value="Peptidase_C14"/>
    <property type="match status" value="1"/>
</dbReference>
<dbReference type="PANTHER" id="PTHR10454:SF245">
    <property type="entry name" value="CASPASE-RELATED"/>
    <property type="match status" value="1"/>
</dbReference>
<dbReference type="InterPro" id="IPR015917">
    <property type="entry name" value="Pept_C14A"/>
</dbReference>
<comment type="similarity">
    <text evidence="1 7">Belongs to the peptidase C14A family.</text>
</comment>
<dbReference type="PROSITE" id="PS01122">
    <property type="entry name" value="CASPASE_CYS"/>
    <property type="match status" value="1"/>
</dbReference>
<name>A0A336MXM6_CULSO</name>
<feature type="domain" description="Caspase family p20" evidence="10">
    <location>
        <begin position="57"/>
        <end position="180"/>
    </location>
</feature>
<dbReference type="GO" id="GO:0045751">
    <property type="term" value="P:negative regulation of Toll signaling pathway"/>
    <property type="evidence" value="ECO:0007669"/>
    <property type="project" value="UniProtKB-ARBA"/>
</dbReference>
<keyword evidence="2" id="KW-0645">Protease</keyword>
<dbReference type="FunFam" id="3.40.50.1460:FF:000001">
    <property type="entry name" value="Caspase-3 preproprotein"/>
    <property type="match status" value="1"/>
</dbReference>
<dbReference type="InterPro" id="IPR011600">
    <property type="entry name" value="Pept_C14_caspase"/>
</dbReference>
<keyword evidence="6" id="KW-0865">Zymogen</keyword>
<evidence type="ECO:0000259" key="9">
    <source>
        <dbReference type="PROSITE" id="PS50207"/>
    </source>
</evidence>
<evidence type="ECO:0000256" key="3">
    <source>
        <dbReference type="ARBA" id="ARBA00022703"/>
    </source>
</evidence>
<feature type="domain" description="Caspase family p10" evidence="9">
    <location>
        <begin position="201"/>
        <end position="296"/>
    </location>
</feature>
<dbReference type="PANTHER" id="PTHR10454">
    <property type="entry name" value="CASPASE"/>
    <property type="match status" value="1"/>
</dbReference>
<dbReference type="SMART" id="SM00115">
    <property type="entry name" value="CASc"/>
    <property type="match status" value="1"/>
</dbReference>
<dbReference type="InterPro" id="IPR033139">
    <property type="entry name" value="Caspase_cys_AS"/>
</dbReference>
<feature type="region of interest" description="Disordered" evidence="8">
    <location>
        <begin position="1"/>
        <end position="32"/>
    </location>
</feature>
<dbReference type="VEuPathDB" id="VectorBase:CSON002720"/>
<evidence type="ECO:0000256" key="4">
    <source>
        <dbReference type="ARBA" id="ARBA00022801"/>
    </source>
</evidence>
<dbReference type="GO" id="GO:1990525">
    <property type="term" value="F:BIR domain binding"/>
    <property type="evidence" value="ECO:0007669"/>
    <property type="project" value="UniProtKB-ARBA"/>
</dbReference>
<dbReference type="PROSITE" id="PS01121">
    <property type="entry name" value="CASPASE_HIS"/>
    <property type="match status" value="1"/>
</dbReference>
<dbReference type="CDD" id="cd00032">
    <property type="entry name" value="CASc"/>
    <property type="match status" value="1"/>
</dbReference>
<dbReference type="InterPro" id="IPR002398">
    <property type="entry name" value="Pept_C14"/>
</dbReference>
<evidence type="ECO:0000256" key="2">
    <source>
        <dbReference type="ARBA" id="ARBA00022670"/>
    </source>
</evidence>
<keyword evidence="3" id="KW-0053">Apoptosis</keyword>
<dbReference type="GO" id="GO:0043525">
    <property type="term" value="P:positive regulation of neuron apoptotic process"/>
    <property type="evidence" value="ECO:0007669"/>
    <property type="project" value="TreeGrafter"/>
</dbReference>
<evidence type="ECO:0000259" key="10">
    <source>
        <dbReference type="PROSITE" id="PS50208"/>
    </source>
</evidence>
<dbReference type="PROSITE" id="PS50208">
    <property type="entry name" value="CASPASE_P20"/>
    <property type="match status" value="1"/>
</dbReference>
<dbReference type="InterPro" id="IPR029030">
    <property type="entry name" value="Caspase-like_dom_sf"/>
</dbReference>
<dbReference type="GO" id="GO:0016322">
    <property type="term" value="P:neuron remodeling"/>
    <property type="evidence" value="ECO:0007669"/>
    <property type="project" value="UniProtKB-ARBA"/>
</dbReference>
<dbReference type="Gene3D" id="3.40.50.1460">
    <property type="match status" value="1"/>
</dbReference>
<sequence length="297" mass="33725">MEEDHKSNGTTVDARPKVANGNDVGDAWGTGRATTNSQIARMPVERFGSEYNMNHKNRGYALIFNHEYFDVPSLKARSGTAADCENLVNTLQNLHFNVKVYKDLKYRDILKEVEGYANMDHSDNDCILVAILSHGELGYIYSREGQYKLDSIWSYFTANRCPTLAGKPKLFFVQACQGDQLDGGITMLPDRTETDSGSTGLSYKIPIHADFLIAYSTIPGFYSWRNTTKGSWFMQSLCYELNQHGKKYDLLTLLTFVCRRVAIDFESNTPDNPSMHQQKQIPCITTMMTRLLRFTDK</sequence>
<reference evidence="11" key="1">
    <citation type="submission" date="2018-07" db="EMBL/GenBank/DDBJ databases">
        <authorList>
            <person name="Quirk P.G."/>
            <person name="Krulwich T.A."/>
        </authorList>
    </citation>
    <scope>NUCLEOTIDE SEQUENCE</scope>
</reference>
<gene>
    <name evidence="11" type="primary">CSON002720</name>
</gene>
<dbReference type="InterPro" id="IPR001309">
    <property type="entry name" value="Pept_C14_p20"/>
</dbReference>
<organism evidence="11">
    <name type="scientific">Culicoides sonorensis</name>
    <name type="common">Biting midge</name>
    <dbReference type="NCBI Taxonomy" id="179676"/>
    <lineage>
        <taxon>Eukaryota</taxon>
        <taxon>Metazoa</taxon>
        <taxon>Ecdysozoa</taxon>
        <taxon>Arthropoda</taxon>
        <taxon>Hexapoda</taxon>
        <taxon>Insecta</taxon>
        <taxon>Pterygota</taxon>
        <taxon>Neoptera</taxon>
        <taxon>Endopterygota</taxon>
        <taxon>Diptera</taxon>
        <taxon>Nematocera</taxon>
        <taxon>Chironomoidea</taxon>
        <taxon>Ceratopogonidae</taxon>
        <taxon>Ceratopogoninae</taxon>
        <taxon>Culicoides</taxon>
        <taxon>Monoculicoides</taxon>
    </lineage>
</organism>
<dbReference type="GO" id="GO:0004197">
    <property type="term" value="F:cysteine-type endopeptidase activity"/>
    <property type="evidence" value="ECO:0007669"/>
    <property type="project" value="InterPro"/>
</dbReference>
<dbReference type="PROSITE" id="PS50207">
    <property type="entry name" value="CASPASE_P10"/>
    <property type="match status" value="1"/>
</dbReference>
<keyword evidence="5" id="KW-0788">Thiol protease</keyword>
<evidence type="ECO:0000256" key="7">
    <source>
        <dbReference type="RuleBase" id="RU003971"/>
    </source>
</evidence>
<dbReference type="InterPro" id="IPR002138">
    <property type="entry name" value="Pept_C14_p10"/>
</dbReference>
<dbReference type="OMA" id="HFTANHC"/>
<proteinExistence type="inferred from homology"/>
<dbReference type="EMBL" id="UFQT01001457">
    <property type="protein sequence ID" value="SSX30638.1"/>
    <property type="molecule type" value="Genomic_DNA"/>
</dbReference>
<dbReference type="PRINTS" id="PR00376">
    <property type="entry name" value="IL1BCENZYME"/>
</dbReference>
<evidence type="ECO:0000313" key="11">
    <source>
        <dbReference type="EMBL" id="SSX30638.1"/>
    </source>
</evidence>
<dbReference type="SUPFAM" id="SSF52129">
    <property type="entry name" value="Caspase-like"/>
    <property type="match status" value="1"/>
</dbReference>
<dbReference type="AlphaFoldDB" id="A0A336MXM6"/>
<protein>
    <submittedName>
        <fullName evidence="11">CSON002720 protein</fullName>
    </submittedName>
</protein>
<accession>A0A336MXM6</accession>